<dbReference type="InterPro" id="IPR036589">
    <property type="entry name" value="HCY_dom_sf"/>
</dbReference>
<sequence length="433" mass="47806">MYLMVLGLLEALSDDGSLVVAEGYMWETERRGFLQMGAFLPEVVIERPDIIRSIHEEFVLAGSDVVEAFTIAREVADKHGKLMAGNISNTPLYEQVCWAVQGGADYIIGETHSSYGEAEIALKAIKEHGQGLPAVITLTAFFPDRTTDEVVLPEACRRLEGLGASVVGLNCSRGPDSILPLAKKIKKACTCPVACLPVPYRTTPKEMTFFSLEDPRTGENLYPANLDCVRCSREDIRRFAKEALESGIQYVGLCCGNAPNLTREIAEVYGKCPPASKYSCDITKSVVFGNDSSTFSEHSNKKWNYMMGILVARGATVIIVVFQVVRELAAAAGHLQLGEVAGYILANAELPDLIILFVTFLARVPEYDVVSQRRHFADLLHKRQHGFWSPGAIETNNRGPCVLQALTGVRERHVVNRLVRVVWRQCDDSRQTL</sequence>
<gene>
    <name evidence="6" type="ORF">MAR_018228</name>
</gene>
<comment type="pathway">
    <text evidence="3">Amino-acid biosynthesis; L-methionine biosynthesis via de novo pathway.</text>
</comment>
<evidence type="ECO:0000256" key="3">
    <source>
        <dbReference type="ARBA" id="ARBA00034478"/>
    </source>
</evidence>
<comment type="cofactor">
    <cofactor evidence="4">
        <name>Zn(2+)</name>
        <dbReference type="ChEBI" id="CHEBI:29105"/>
    </cofactor>
</comment>
<feature type="binding site" evidence="4">
    <location>
        <position position="171"/>
    </location>
    <ligand>
        <name>Zn(2+)</name>
        <dbReference type="ChEBI" id="CHEBI:29105"/>
    </ligand>
</feature>
<keyword evidence="4" id="KW-0862">Zinc</keyword>
<evidence type="ECO:0000256" key="4">
    <source>
        <dbReference type="PROSITE-ProRule" id="PRU00333"/>
    </source>
</evidence>
<dbReference type="PANTHER" id="PTHR11103">
    <property type="entry name" value="SLR1189 PROTEIN"/>
    <property type="match status" value="1"/>
</dbReference>
<dbReference type="SUPFAM" id="SSF82282">
    <property type="entry name" value="Homocysteine S-methyltransferase"/>
    <property type="match status" value="1"/>
</dbReference>
<dbReference type="Proteomes" id="UP001164746">
    <property type="component" value="Chromosome 6"/>
</dbReference>
<keyword evidence="2 4" id="KW-0808">Transferase</keyword>
<dbReference type="Gene3D" id="3.20.20.330">
    <property type="entry name" value="Homocysteine-binding-like domain"/>
    <property type="match status" value="1"/>
</dbReference>
<evidence type="ECO:0000313" key="7">
    <source>
        <dbReference type="Proteomes" id="UP001164746"/>
    </source>
</evidence>
<protein>
    <submittedName>
        <fullName evidence="6">BHMT2-like protein</fullName>
    </submittedName>
</protein>
<evidence type="ECO:0000259" key="5">
    <source>
        <dbReference type="PROSITE" id="PS50970"/>
    </source>
</evidence>
<evidence type="ECO:0000256" key="2">
    <source>
        <dbReference type="ARBA" id="ARBA00022679"/>
    </source>
</evidence>
<feature type="binding site" evidence="4">
    <location>
        <position position="254"/>
    </location>
    <ligand>
        <name>Zn(2+)</name>
        <dbReference type="ChEBI" id="CHEBI:29105"/>
    </ligand>
</feature>
<evidence type="ECO:0000256" key="1">
    <source>
        <dbReference type="ARBA" id="ARBA00022603"/>
    </source>
</evidence>
<reference evidence="6" key="1">
    <citation type="submission" date="2022-11" db="EMBL/GenBank/DDBJ databases">
        <title>Centuries of genome instability and evolution in soft-shell clam transmissible cancer (bioRxiv).</title>
        <authorList>
            <person name="Hart S.F.M."/>
            <person name="Yonemitsu M.A."/>
            <person name="Giersch R.M."/>
            <person name="Beal B.F."/>
            <person name="Arriagada G."/>
            <person name="Davis B.W."/>
            <person name="Ostrander E.A."/>
            <person name="Goff S.P."/>
            <person name="Metzger M.J."/>
        </authorList>
    </citation>
    <scope>NUCLEOTIDE SEQUENCE</scope>
    <source>
        <strain evidence="6">MELC-2E11</strain>
        <tissue evidence="6">Siphon/mantle</tissue>
    </source>
</reference>
<accession>A0ABY7EE19</accession>
<keyword evidence="4" id="KW-0479">Metal-binding</keyword>
<organism evidence="6 7">
    <name type="scientific">Mya arenaria</name>
    <name type="common">Soft-shell clam</name>
    <dbReference type="NCBI Taxonomy" id="6604"/>
    <lineage>
        <taxon>Eukaryota</taxon>
        <taxon>Metazoa</taxon>
        <taxon>Spiralia</taxon>
        <taxon>Lophotrochozoa</taxon>
        <taxon>Mollusca</taxon>
        <taxon>Bivalvia</taxon>
        <taxon>Autobranchia</taxon>
        <taxon>Heteroconchia</taxon>
        <taxon>Euheterodonta</taxon>
        <taxon>Imparidentia</taxon>
        <taxon>Neoheterodontei</taxon>
        <taxon>Myida</taxon>
        <taxon>Myoidea</taxon>
        <taxon>Myidae</taxon>
        <taxon>Mya</taxon>
    </lineage>
</organism>
<name>A0ABY7EE19_MYAAR</name>
<proteinExistence type="predicted"/>
<feature type="non-terminal residue" evidence="6">
    <location>
        <position position="1"/>
    </location>
</feature>
<feature type="domain" description="Hcy-binding" evidence="5">
    <location>
        <begin position="1"/>
        <end position="269"/>
    </location>
</feature>
<evidence type="ECO:0000313" key="6">
    <source>
        <dbReference type="EMBL" id="WAR08270.1"/>
    </source>
</evidence>
<dbReference type="PANTHER" id="PTHR11103:SF18">
    <property type="entry name" value="SLR1189 PROTEIN"/>
    <property type="match status" value="1"/>
</dbReference>
<dbReference type="PROSITE" id="PS50970">
    <property type="entry name" value="HCY"/>
    <property type="match status" value="1"/>
</dbReference>
<dbReference type="InterPro" id="IPR003726">
    <property type="entry name" value="HCY_dom"/>
</dbReference>
<dbReference type="Pfam" id="PF02574">
    <property type="entry name" value="S-methyl_trans"/>
    <property type="match status" value="1"/>
</dbReference>
<dbReference type="EMBL" id="CP111017">
    <property type="protein sequence ID" value="WAR08270.1"/>
    <property type="molecule type" value="Genomic_DNA"/>
</dbReference>
<feature type="binding site" evidence="4">
    <location>
        <position position="255"/>
    </location>
    <ligand>
        <name>Zn(2+)</name>
        <dbReference type="ChEBI" id="CHEBI:29105"/>
    </ligand>
</feature>
<keyword evidence="1 4" id="KW-0489">Methyltransferase</keyword>
<keyword evidence="7" id="KW-1185">Reference proteome</keyword>